<protein>
    <recommendedName>
        <fullName evidence="3">tRNA-5-taurinomethyluridine 2-sulfurtransferase</fullName>
        <ecNumber evidence="3">2.8.1.14</ecNumber>
    </recommendedName>
</protein>
<evidence type="ECO:0000256" key="10">
    <source>
        <dbReference type="ARBA" id="ARBA00023157"/>
    </source>
</evidence>
<organism evidence="14 15">
    <name type="scientific">Molorchus minor</name>
    <dbReference type="NCBI Taxonomy" id="1323400"/>
    <lineage>
        <taxon>Eukaryota</taxon>
        <taxon>Metazoa</taxon>
        <taxon>Ecdysozoa</taxon>
        <taxon>Arthropoda</taxon>
        <taxon>Hexapoda</taxon>
        <taxon>Insecta</taxon>
        <taxon>Pterygota</taxon>
        <taxon>Neoptera</taxon>
        <taxon>Endopterygota</taxon>
        <taxon>Coleoptera</taxon>
        <taxon>Polyphaga</taxon>
        <taxon>Cucujiformia</taxon>
        <taxon>Chrysomeloidea</taxon>
        <taxon>Cerambycidae</taxon>
        <taxon>Lamiinae</taxon>
        <taxon>Monochamini</taxon>
        <taxon>Molorchus</taxon>
    </lineage>
</organism>
<comment type="caution">
    <text evidence="14">The sequence shown here is derived from an EMBL/GenBank/DDBJ whole genome shotgun (WGS) entry which is preliminary data.</text>
</comment>
<dbReference type="InterPro" id="IPR004506">
    <property type="entry name" value="MnmA-like"/>
</dbReference>
<reference evidence="14" key="1">
    <citation type="journal article" date="2023" name="Insect Mol. Biol.">
        <title>Genome sequencing provides insights into the evolution of gene families encoding plant cell wall-degrading enzymes in longhorned beetles.</title>
        <authorList>
            <person name="Shin N.R."/>
            <person name="Okamura Y."/>
            <person name="Kirsch R."/>
            <person name="Pauchet Y."/>
        </authorList>
    </citation>
    <scope>NUCLEOTIDE SEQUENCE</scope>
    <source>
        <strain evidence="14">MMC_N1</strain>
    </source>
</reference>
<evidence type="ECO:0000256" key="3">
    <source>
        <dbReference type="ARBA" id="ARBA00011953"/>
    </source>
</evidence>
<evidence type="ECO:0000256" key="7">
    <source>
        <dbReference type="ARBA" id="ARBA00022741"/>
    </source>
</evidence>
<dbReference type="EMBL" id="JAPWTJ010000044">
    <property type="protein sequence ID" value="KAJ8984185.1"/>
    <property type="molecule type" value="Genomic_DNA"/>
</dbReference>
<feature type="domain" description="tRNA-specific 2-thiouridylase MnmA-like C-terminal" evidence="12">
    <location>
        <begin position="219"/>
        <end position="277"/>
    </location>
</feature>
<evidence type="ECO:0000259" key="13">
    <source>
        <dbReference type="Pfam" id="PF20259"/>
    </source>
</evidence>
<evidence type="ECO:0000256" key="5">
    <source>
        <dbReference type="ARBA" id="ARBA00022679"/>
    </source>
</evidence>
<comment type="function">
    <text evidence="1">Catalyzes the 2-thiolation of uridine at the wobble position (U34) of mitochondrial tRNA(Lys), tRNA(Glu) and tRNA(Gln). Required for the formation of 5-taurinomethyl-2-thiouridine (tm5s2U) of mitochondrial tRNA(Lys), tRNA(Glu), and tRNA(Gln) at the wobble position. ATP is required to activate the C2 atom of the wobble base.</text>
</comment>
<keyword evidence="4" id="KW-0820">tRNA-binding</keyword>
<name>A0ABQ9K3U1_9CUCU</name>
<dbReference type="Pfam" id="PF20258">
    <property type="entry name" value="tRNA_Me_trans_C"/>
    <property type="match status" value="1"/>
</dbReference>
<dbReference type="Gene3D" id="2.30.30.280">
    <property type="entry name" value="Adenine nucleotide alpha hydrolases-like domains"/>
    <property type="match status" value="1"/>
</dbReference>
<keyword evidence="9" id="KW-0694">RNA-binding</keyword>
<dbReference type="InterPro" id="IPR014729">
    <property type="entry name" value="Rossmann-like_a/b/a_fold"/>
</dbReference>
<dbReference type="InterPro" id="IPR046885">
    <property type="entry name" value="MnmA-like_C"/>
</dbReference>
<keyword evidence="10" id="KW-1015">Disulfide bond</keyword>
<evidence type="ECO:0000256" key="11">
    <source>
        <dbReference type="ARBA" id="ARBA00049564"/>
    </source>
</evidence>
<evidence type="ECO:0000256" key="6">
    <source>
        <dbReference type="ARBA" id="ARBA00022694"/>
    </source>
</evidence>
<dbReference type="Gene3D" id="3.40.50.620">
    <property type="entry name" value="HUPs"/>
    <property type="match status" value="2"/>
</dbReference>
<keyword evidence="15" id="KW-1185">Reference proteome</keyword>
<dbReference type="PANTHER" id="PTHR11933:SF5">
    <property type="entry name" value="MITOCHONDRIAL TRNA-SPECIFIC 2-THIOURIDYLASE 1"/>
    <property type="match status" value="1"/>
</dbReference>
<gene>
    <name evidence="14" type="ORF">NQ317_011094</name>
</gene>
<evidence type="ECO:0000256" key="1">
    <source>
        <dbReference type="ARBA" id="ARBA00003986"/>
    </source>
</evidence>
<dbReference type="Pfam" id="PF03054">
    <property type="entry name" value="tRNA_Me_trans"/>
    <property type="match status" value="2"/>
</dbReference>
<evidence type="ECO:0000313" key="15">
    <source>
        <dbReference type="Proteomes" id="UP001162164"/>
    </source>
</evidence>
<evidence type="ECO:0000256" key="9">
    <source>
        <dbReference type="ARBA" id="ARBA00022884"/>
    </source>
</evidence>
<keyword evidence="7" id="KW-0547">Nucleotide-binding</keyword>
<keyword evidence="8" id="KW-0067">ATP-binding</keyword>
<comment type="catalytic activity">
    <reaction evidence="11">
        <text>5-taurinomethyluridine(34) in tRNA + S-sulfanyl-L-cysteinyl-[protein] + AH2 + ATP = 5-taurinomethyl-2-thiouridine(34) in tRNA + L-cysteinyl-[protein] + A + AMP + diphosphate + H(+)</text>
        <dbReference type="Rhea" id="RHEA:47040"/>
        <dbReference type="Rhea" id="RHEA-COMP:10131"/>
        <dbReference type="Rhea" id="RHEA-COMP:11726"/>
        <dbReference type="Rhea" id="RHEA-COMP:11732"/>
        <dbReference type="Rhea" id="RHEA-COMP:11733"/>
        <dbReference type="ChEBI" id="CHEBI:13193"/>
        <dbReference type="ChEBI" id="CHEBI:15378"/>
        <dbReference type="ChEBI" id="CHEBI:17499"/>
        <dbReference type="ChEBI" id="CHEBI:29950"/>
        <dbReference type="ChEBI" id="CHEBI:30616"/>
        <dbReference type="ChEBI" id="CHEBI:33019"/>
        <dbReference type="ChEBI" id="CHEBI:61963"/>
        <dbReference type="ChEBI" id="CHEBI:87171"/>
        <dbReference type="ChEBI" id="CHEBI:87172"/>
        <dbReference type="ChEBI" id="CHEBI:456215"/>
        <dbReference type="EC" id="2.8.1.14"/>
    </reaction>
</comment>
<dbReference type="CDD" id="cd01998">
    <property type="entry name" value="MnmA_TRMU-like"/>
    <property type="match status" value="1"/>
</dbReference>
<dbReference type="EC" id="2.8.1.14" evidence="3"/>
<comment type="similarity">
    <text evidence="2">Belongs to the MnmA/TRMU family.</text>
</comment>
<evidence type="ECO:0000256" key="8">
    <source>
        <dbReference type="ARBA" id="ARBA00022840"/>
    </source>
</evidence>
<evidence type="ECO:0000259" key="12">
    <source>
        <dbReference type="Pfam" id="PF20258"/>
    </source>
</evidence>
<evidence type="ECO:0000256" key="4">
    <source>
        <dbReference type="ARBA" id="ARBA00022555"/>
    </source>
</evidence>
<proteinExistence type="inferred from homology"/>
<keyword evidence="6" id="KW-0819">tRNA processing</keyword>
<sequence>MYHAMKKVALGVSGGVDSAVAALLLKGHGFDVEGVFMQNWDIADEKGVCSADEDYKDAQLVCQNHLIKEYESGYTPNPDIICNRNIKFNYFYKYAINELKADAIATGHYAKTNFGPYLEFYQPNKVWEFVFIGSRNFQNFIEEYIPNKPGNFVNVDNAEIVGHHKGIHQWTVGQRARVQGLPEAFFTARKDVQTNTIYVAQGTKHPILHTTLFFTSPAHWFFECEFKFQHTEAWVPCEICDTTRGLVVKLHKSKRAITPGQYAVFSKDNECLGSAKIMNSGVTNFSLYYLKHMGMKDIDSSGILNMNDKKMKIINT</sequence>
<dbReference type="InterPro" id="IPR046884">
    <property type="entry name" value="MnmA-like_central"/>
</dbReference>
<evidence type="ECO:0000256" key="2">
    <source>
        <dbReference type="ARBA" id="ARBA00006191"/>
    </source>
</evidence>
<keyword evidence="5" id="KW-0808">Transferase</keyword>
<evidence type="ECO:0000313" key="14">
    <source>
        <dbReference type="EMBL" id="KAJ8984185.1"/>
    </source>
</evidence>
<dbReference type="Gene3D" id="2.40.30.10">
    <property type="entry name" value="Translation factors"/>
    <property type="match status" value="1"/>
</dbReference>
<dbReference type="SUPFAM" id="SSF52402">
    <property type="entry name" value="Adenine nucleotide alpha hydrolases-like"/>
    <property type="match status" value="1"/>
</dbReference>
<feature type="domain" description="tRNA-specific 2-thiouridylase MnmA-like central" evidence="13">
    <location>
        <begin position="138"/>
        <end position="201"/>
    </location>
</feature>
<dbReference type="InterPro" id="IPR023382">
    <property type="entry name" value="MnmA-like_central_sf"/>
</dbReference>
<dbReference type="Proteomes" id="UP001162164">
    <property type="component" value="Unassembled WGS sequence"/>
</dbReference>
<accession>A0ABQ9K3U1</accession>
<dbReference type="PANTHER" id="PTHR11933">
    <property type="entry name" value="TRNA 5-METHYLAMINOMETHYL-2-THIOURIDYLATE -METHYLTRANSFERASE"/>
    <property type="match status" value="1"/>
</dbReference>
<dbReference type="Pfam" id="PF20259">
    <property type="entry name" value="tRNA_Me_trans_M"/>
    <property type="match status" value="1"/>
</dbReference>